<feature type="compositionally biased region" description="Basic residues" evidence="1">
    <location>
        <begin position="67"/>
        <end position="76"/>
    </location>
</feature>
<keyword evidence="2" id="KW-0732">Signal</keyword>
<dbReference type="EMBL" id="CP013336">
    <property type="protein sequence ID" value="ALQ35673.1"/>
    <property type="molecule type" value="Genomic_DNA"/>
</dbReference>
<feature type="signal peptide" evidence="2">
    <location>
        <begin position="1"/>
        <end position="24"/>
    </location>
</feature>
<dbReference type="PROSITE" id="PS51257">
    <property type="entry name" value="PROKAR_LIPOPROTEIN"/>
    <property type="match status" value="1"/>
</dbReference>
<evidence type="ECO:0000313" key="4">
    <source>
        <dbReference type="Proteomes" id="UP000068516"/>
    </source>
</evidence>
<evidence type="ECO:0000256" key="2">
    <source>
        <dbReference type="SAM" id="SignalP"/>
    </source>
</evidence>
<name>A0AAC9A1G5_9FUSO</name>
<accession>A0AAC9A1G5</accession>
<feature type="region of interest" description="Disordered" evidence="1">
    <location>
        <begin position="40"/>
        <end position="76"/>
    </location>
</feature>
<dbReference type="GeneID" id="60659368"/>
<dbReference type="AlphaFoldDB" id="A0AAC9A1G5"/>
<evidence type="ECO:0000256" key="1">
    <source>
        <dbReference type="SAM" id="MobiDB-lite"/>
    </source>
</evidence>
<dbReference type="Proteomes" id="UP000068516">
    <property type="component" value="Chromosome"/>
</dbReference>
<dbReference type="RefSeq" id="WP_029491295.1">
    <property type="nucleotide sequence ID" value="NZ_ATKH01000020.1"/>
</dbReference>
<proteinExistence type="predicted"/>
<evidence type="ECO:0000313" key="3">
    <source>
        <dbReference type="EMBL" id="ALQ35673.1"/>
    </source>
</evidence>
<organism evidence="3 4">
    <name type="scientific">Fusobacterium hwasookii ChDC F206</name>
    <dbReference type="NCBI Taxonomy" id="1307443"/>
    <lineage>
        <taxon>Bacteria</taxon>
        <taxon>Fusobacteriati</taxon>
        <taxon>Fusobacteriota</taxon>
        <taxon>Fusobacteriia</taxon>
        <taxon>Fusobacteriales</taxon>
        <taxon>Fusobacteriaceae</taxon>
        <taxon>Fusobacterium</taxon>
    </lineage>
</organism>
<sequence>MKKKILYLLVPTLLAMTACTTSFGVGTGVGFGGSGSSVSIGASAETASKKKDDKKANENKAKEKLRATVKKHKPKKAITQNIVKNNKVEAVDSTEVNEAKTKVDNTVKRVKQERQE</sequence>
<evidence type="ECO:0008006" key="5">
    <source>
        <dbReference type="Google" id="ProtNLM"/>
    </source>
</evidence>
<feature type="chain" id="PRO_5041946615" description="Lipoprotein" evidence="2">
    <location>
        <begin position="25"/>
        <end position="116"/>
    </location>
</feature>
<reference evidence="3 4" key="1">
    <citation type="submission" date="2015-11" db="EMBL/GenBank/DDBJ databases">
        <authorList>
            <person name="Kook J.-K."/>
            <person name="Park S.-N."/>
            <person name="Lim Y.K."/>
            <person name="Jo E."/>
        </authorList>
    </citation>
    <scope>NUCLEOTIDE SEQUENCE [LARGE SCALE GENOMIC DNA]</scope>
    <source>
        <strain evidence="3 4">ChDC F206</strain>
    </source>
</reference>
<protein>
    <recommendedName>
        <fullName evidence="5">Lipoprotein</fullName>
    </recommendedName>
</protein>
<feature type="compositionally biased region" description="Basic and acidic residues" evidence="1">
    <location>
        <begin position="47"/>
        <end position="66"/>
    </location>
</feature>
<gene>
    <name evidence="3" type="ORF">RN92_07110</name>
</gene>